<dbReference type="SUPFAM" id="SSF63411">
    <property type="entry name" value="LuxS/MPP-like metallohydrolase"/>
    <property type="match status" value="2"/>
</dbReference>
<feature type="signal peptide" evidence="5">
    <location>
        <begin position="1"/>
        <end position="19"/>
    </location>
</feature>
<dbReference type="GO" id="GO:0006508">
    <property type="term" value="P:proteolysis"/>
    <property type="evidence" value="ECO:0007669"/>
    <property type="project" value="InterPro"/>
</dbReference>
<evidence type="ECO:0000313" key="8">
    <source>
        <dbReference type="EMBL" id="HAR54374.1"/>
    </source>
</evidence>
<sequence length="453" mass="49559">MTAILALVAGLGLTSPAWAQSDTAIDAAGEADQVSHFTLDNGMDVVVVEDHRAPVVVQMVWYRAGSADEKPGASGVAHFLEHLLFKGTETLAPGEFSATVARNGGSDNAFTSYDYTAYFQRIAADRLELMMRMEADRMVNLQLSEADIATERDVIIEERNQRVENDPGALFREQRNAAQYLNHRYGVPIIGWRHEMEALGLAEALDYYETHYAPNNAILVVAGDVEPDEVRQLAETYYGVIPANSDLPDRARPQEPPQTSARRLVMSDPRVAQPYVTRSYLAPERDPGAQEEAAALTLLAELLGGGITSVMSQKLQFDEKIAVQSGAWYSGTSRDDATLNLSVVPVDGVSLEEAEAAMDRVIAEFLETGVDEAQLARLKTQLRAARIYARDDVGAIANRYGRALAVGLSIEDVQAWPALLDAVTPDQIMEAARKVFDDRTSVTGWLTQTEVSQ</sequence>
<reference evidence="8 9" key="1">
    <citation type="journal article" date="2018" name="Nat. Biotechnol.">
        <title>A standardized bacterial taxonomy based on genome phylogeny substantially revises the tree of life.</title>
        <authorList>
            <person name="Parks D.H."/>
            <person name="Chuvochina M."/>
            <person name="Waite D.W."/>
            <person name="Rinke C."/>
            <person name="Skarshewski A."/>
            <person name="Chaumeil P.A."/>
            <person name="Hugenholtz P."/>
        </authorList>
    </citation>
    <scope>NUCLEOTIDE SEQUENCE [LARGE SCALE GENOMIC DNA]</scope>
    <source>
        <strain evidence="8">UBA9169</strain>
    </source>
</reference>
<keyword evidence="3" id="KW-0482">Metalloprotease</keyword>
<keyword evidence="3" id="KW-0645">Protease</keyword>
<dbReference type="AlphaFoldDB" id="A0A348WIL2"/>
<proteinExistence type="inferred from homology"/>
<keyword evidence="5" id="KW-0732">Signal</keyword>
<dbReference type="PANTHER" id="PTHR11851:SF49">
    <property type="entry name" value="MITOCHONDRIAL-PROCESSING PEPTIDASE SUBUNIT ALPHA"/>
    <property type="match status" value="1"/>
</dbReference>
<comment type="caution">
    <text evidence="8">The sequence shown here is derived from an EMBL/GenBank/DDBJ whole genome shotgun (WGS) entry which is preliminary data.</text>
</comment>
<evidence type="ECO:0000313" key="9">
    <source>
        <dbReference type="Proteomes" id="UP000264719"/>
    </source>
</evidence>
<dbReference type="InterPro" id="IPR011249">
    <property type="entry name" value="Metalloenz_LuxS/M16"/>
</dbReference>
<dbReference type="Pfam" id="PF05193">
    <property type="entry name" value="Peptidase_M16_C"/>
    <property type="match status" value="1"/>
</dbReference>
<dbReference type="GO" id="GO:0046872">
    <property type="term" value="F:metal ion binding"/>
    <property type="evidence" value="ECO:0007669"/>
    <property type="project" value="InterPro"/>
</dbReference>
<dbReference type="Pfam" id="PF00675">
    <property type="entry name" value="Peptidase_M16"/>
    <property type="match status" value="1"/>
</dbReference>
<dbReference type="EMBL" id="DMVW01000202">
    <property type="protein sequence ID" value="HAR54374.1"/>
    <property type="molecule type" value="Genomic_DNA"/>
</dbReference>
<feature type="domain" description="Peptidase M16 N-terminal" evidence="6">
    <location>
        <begin position="45"/>
        <end position="190"/>
    </location>
</feature>
<gene>
    <name evidence="8" type="ORF">DCS45_21240</name>
</gene>
<dbReference type="Gene3D" id="3.30.830.10">
    <property type="entry name" value="Metalloenzyme, LuxS/M16 peptidase-like"/>
    <property type="match status" value="2"/>
</dbReference>
<evidence type="ECO:0000259" key="6">
    <source>
        <dbReference type="Pfam" id="PF00675"/>
    </source>
</evidence>
<comment type="similarity">
    <text evidence="2 4">Belongs to the peptidase M16 family.</text>
</comment>
<evidence type="ECO:0000256" key="1">
    <source>
        <dbReference type="ARBA" id="ARBA00001947"/>
    </source>
</evidence>
<feature type="domain" description="Peptidase M16 C-terminal" evidence="7">
    <location>
        <begin position="202"/>
        <end position="382"/>
    </location>
</feature>
<name>A0A348WIL2_9RHOB</name>
<keyword evidence="3" id="KW-0378">Hydrolase</keyword>
<evidence type="ECO:0000259" key="7">
    <source>
        <dbReference type="Pfam" id="PF05193"/>
    </source>
</evidence>
<dbReference type="InterPro" id="IPR011765">
    <property type="entry name" value="Pept_M16_N"/>
</dbReference>
<dbReference type="InterPro" id="IPR050361">
    <property type="entry name" value="MPP/UQCRC_Complex"/>
</dbReference>
<evidence type="ECO:0000256" key="5">
    <source>
        <dbReference type="SAM" id="SignalP"/>
    </source>
</evidence>
<dbReference type="PROSITE" id="PS00143">
    <property type="entry name" value="INSULINASE"/>
    <property type="match status" value="1"/>
</dbReference>
<feature type="chain" id="PRO_5016881627" evidence="5">
    <location>
        <begin position="20"/>
        <end position="453"/>
    </location>
</feature>
<organism evidence="8 9">
    <name type="scientific">Roseovarius nubinhibens</name>
    <dbReference type="NCBI Taxonomy" id="314263"/>
    <lineage>
        <taxon>Bacteria</taxon>
        <taxon>Pseudomonadati</taxon>
        <taxon>Pseudomonadota</taxon>
        <taxon>Alphaproteobacteria</taxon>
        <taxon>Rhodobacterales</taxon>
        <taxon>Roseobacteraceae</taxon>
        <taxon>Roseovarius</taxon>
    </lineage>
</organism>
<dbReference type="PANTHER" id="PTHR11851">
    <property type="entry name" value="METALLOPROTEASE"/>
    <property type="match status" value="1"/>
</dbReference>
<accession>A0A348WIL2</accession>
<protein>
    <submittedName>
        <fullName evidence="8">Peptidase M16</fullName>
    </submittedName>
</protein>
<dbReference type="InterPro" id="IPR001431">
    <property type="entry name" value="Pept_M16_Zn_BS"/>
</dbReference>
<evidence type="ECO:0000256" key="3">
    <source>
        <dbReference type="ARBA" id="ARBA00023049"/>
    </source>
</evidence>
<evidence type="ECO:0000256" key="4">
    <source>
        <dbReference type="RuleBase" id="RU004447"/>
    </source>
</evidence>
<dbReference type="Proteomes" id="UP000264719">
    <property type="component" value="Unassembled WGS sequence"/>
</dbReference>
<evidence type="ECO:0000256" key="2">
    <source>
        <dbReference type="ARBA" id="ARBA00007261"/>
    </source>
</evidence>
<comment type="cofactor">
    <cofactor evidence="1">
        <name>Zn(2+)</name>
        <dbReference type="ChEBI" id="CHEBI:29105"/>
    </cofactor>
</comment>
<dbReference type="InterPro" id="IPR007863">
    <property type="entry name" value="Peptidase_M16_C"/>
</dbReference>
<dbReference type="GO" id="GO:0004222">
    <property type="term" value="F:metalloendopeptidase activity"/>
    <property type="evidence" value="ECO:0007669"/>
    <property type="project" value="InterPro"/>
</dbReference>